<proteinExistence type="predicted"/>
<protein>
    <recommendedName>
        <fullName evidence="6">Tubulin-specific chaperone D</fullName>
    </recommendedName>
</protein>
<dbReference type="GO" id="GO:0007023">
    <property type="term" value="P:post-chaperonin tubulin folding pathway"/>
    <property type="evidence" value="ECO:0007669"/>
    <property type="project" value="InterPro"/>
</dbReference>
<accession>A0AAV9JGW0</accession>
<organism evidence="4 5">
    <name type="scientific">Oleoguttula mirabilis</name>
    <dbReference type="NCBI Taxonomy" id="1507867"/>
    <lineage>
        <taxon>Eukaryota</taxon>
        <taxon>Fungi</taxon>
        <taxon>Dikarya</taxon>
        <taxon>Ascomycota</taxon>
        <taxon>Pezizomycotina</taxon>
        <taxon>Dothideomycetes</taxon>
        <taxon>Dothideomycetidae</taxon>
        <taxon>Mycosphaerellales</taxon>
        <taxon>Teratosphaeriaceae</taxon>
        <taxon>Oleoguttula</taxon>
    </lineage>
</organism>
<dbReference type="InterPro" id="IPR033162">
    <property type="entry name" value="TBCD"/>
</dbReference>
<feature type="domain" description="Tubulin-folding cofactor D C-terminal" evidence="2">
    <location>
        <begin position="914"/>
        <end position="1079"/>
    </location>
</feature>
<dbReference type="Pfam" id="PF12612">
    <property type="entry name" value="TFCD_C"/>
    <property type="match status" value="1"/>
</dbReference>
<dbReference type="GO" id="GO:0005096">
    <property type="term" value="F:GTPase activator activity"/>
    <property type="evidence" value="ECO:0007669"/>
    <property type="project" value="InterPro"/>
</dbReference>
<feature type="domain" description="Tubulin-folding cofactor D ARM repeats" evidence="3">
    <location>
        <begin position="344"/>
        <end position="542"/>
    </location>
</feature>
<keyword evidence="1" id="KW-0143">Chaperone</keyword>
<evidence type="ECO:0000259" key="3">
    <source>
        <dbReference type="Pfam" id="PF25767"/>
    </source>
</evidence>
<evidence type="ECO:0000313" key="4">
    <source>
        <dbReference type="EMBL" id="KAK4544327.1"/>
    </source>
</evidence>
<dbReference type="PANTHER" id="PTHR12658">
    <property type="entry name" value="BETA-TUBULIN COFACTOR D"/>
    <property type="match status" value="1"/>
</dbReference>
<dbReference type="EMBL" id="JAVFHQ010000025">
    <property type="protein sequence ID" value="KAK4544327.1"/>
    <property type="molecule type" value="Genomic_DNA"/>
</dbReference>
<reference evidence="4 5" key="1">
    <citation type="submission" date="2021-11" db="EMBL/GenBank/DDBJ databases">
        <title>Black yeast isolated from Biological Soil Crust.</title>
        <authorList>
            <person name="Kurbessoian T."/>
        </authorList>
    </citation>
    <scope>NUCLEOTIDE SEQUENCE [LARGE SCALE GENOMIC DNA]</scope>
    <source>
        <strain evidence="4 5">CCFEE 5522</strain>
    </source>
</reference>
<dbReference type="InterPro" id="IPR058033">
    <property type="entry name" value="ARM_TBCD_2nd"/>
</dbReference>
<dbReference type="InterPro" id="IPR011989">
    <property type="entry name" value="ARM-like"/>
</dbReference>
<dbReference type="Pfam" id="PF25767">
    <property type="entry name" value="ARM_TBCD_2nd"/>
    <property type="match status" value="1"/>
</dbReference>
<dbReference type="GO" id="GO:0048487">
    <property type="term" value="F:beta-tubulin binding"/>
    <property type="evidence" value="ECO:0007669"/>
    <property type="project" value="InterPro"/>
</dbReference>
<dbReference type="Gene3D" id="1.25.10.10">
    <property type="entry name" value="Leucine-rich Repeat Variant"/>
    <property type="match status" value="2"/>
</dbReference>
<dbReference type="AlphaFoldDB" id="A0AAV9JGW0"/>
<dbReference type="GO" id="GO:0000226">
    <property type="term" value="P:microtubule cytoskeleton organization"/>
    <property type="evidence" value="ECO:0007669"/>
    <property type="project" value="TreeGrafter"/>
</dbReference>
<name>A0AAV9JGW0_9PEZI</name>
<keyword evidence="5" id="KW-1185">Reference proteome</keyword>
<dbReference type="PANTHER" id="PTHR12658:SF0">
    <property type="entry name" value="TUBULIN-SPECIFIC CHAPERONE D"/>
    <property type="match status" value="1"/>
</dbReference>
<dbReference type="InterPro" id="IPR016024">
    <property type="entry name" value="ARM-type_fold"/>
</dbReference>
<dbReference type="SUPFAM" id="SSF48371">
    <property type="entry name" value="ARM repeat"/>
    <property type="match status" value="1"/>
</dbReference>
<dbReference type="Pfam" id="PF23579">
    <property type="entry name" value="ARM_TBCD"/>
    <property type="match status" value="1"/>
</dbReference>
<dbReference type="Proteomes" id="UP001324427">
    <property type="component" value="Unassembled WGS sequence"/>
</dbReference>
<dbReference type="InterPro" id="IPR022577">
    <property type="entry name" value="TBCD_C"/>
</dbReference>
<gene>
    <name evidence="4" type="ORF">LTR36_004218</name>
</gene>
<evidence type="ECO:0000259" key="2">
    <source>
        <dbReference type="Pfam" id="PF12612"/>
    </source>
</evidence>
<evidence type="ECO:0008006" key="6">
    <source>
        <dbReference type="Google" id="ProtNLM"/>
    </source>
</evidence>
<comment type="caution">
    <text evidence="4">The sequence shown here is derived from an EMBL/GenBank/DDBJ whole genome shotgun (WGS) entry which is preliminary data.</text>
</comment>
<sequence length="1159" mass="125674">METADDDADLKLVKASATLLADLEGALPKLLWRPSRDGAAHGRVHTRVKQKDLDYVIKLIEPFQGEPQLLDASLKHIVPPIVEAYLEYLLLGTTYSPNTHPDLQSAVCIILYTLCKVRGSKVIVGFFNNEPRHFEAILNALENTLLGRGDGETQTEWQVPYVLFLWLAHLLLTPFDLASISAQKYSEEGFEGLELPRALPSLVIRVLRVGMAYLPTSTKGQDAAAALLVRVVARPDMQKLKLPDVLVAKALNQVQVTSSDVPVTIYERLGTLRFLTGVATSADLAHLIPDIYRTCEELSNDEDNPAINNAVAKKLMVKTFRNIAILCLRSASADGPLLSFLETAGVLENVIDHLLRSLGDRDTPVRYAAAKAISLIVLELEPGMGHEVIQAVLDTFKEDMPTQGSALDFRTANALRWHGLTLALAHALFKRTASPEQLPDIVNALVSALQFEQRTATGSSLGTNVRDAANFGIWSMSRRYTTAELLMVDSATLRFAQQASGKSTVIQVLAIQLILSACLDPAGNIRRGSSAALQELIGRHPNQVYEGIALVQIVEYQAVGLRRRAIVDVVCHAADRHEMYWQALLDGLLGWRGLGSADVTSREAAADSAAKLSLSQYGASALSVLDMLLGRLSLCVPSEAEALHGLVLALACCVEVEPPSESARISKASLTKLWNVITRLPEYLGSISPRVLRSELPAAAARMITALCRAELGASSESQEAAGLPFDSVEVLLERLLSRQEESILLVIPSLVQTVLALRRKAGVALGCLGAQTLTKKVTIDGAKSTMSGAGRALALGALAGSYGSGLSGEKAGAAINALAGLVQAMSVDWRIIGARGLQLAVKDADADAEHRLDHDIANSIVDAVQRGMRDYTIDERGDVGSLVRLQAILCASSILDIQAFRHEDDATPTLHTELARLSLEKLDRVRMAAAQCRREYLGFQIPVTDIASVSTFEYCYTTLQPLRASVRNTKLDTAVLEGCISCAGLSAEPLLQASRAALADTLYDTDMATLCTHLSAYAAVLKAMLLENGNNTHPALELLAFLLDMQIPQRLSGHGDFKWRNLLSTVQKSHHKSNDIPKITAAVHVYRGLADVPSIRNEVLKKLFSMLKTNPYPRIRTTVADTLFSITGDESLGPQNWAAPIVETKVIVAQLEQKYIVR</sequence>
<evidence type="ECO:0000313" key="5">
    <source>
        <dbReference type="Proteomes" id="UP001324427"/>
    </source>
</evidence>
<evidence type="ECO:0000256" key="1">
    <source>
        <dbReference type="ARBA" id="ARBA00023186"/>
    </source>
</evidence>
<dbReference type="GO" id="GO:0007021">
    <property type="term" value="P:tubulin complex assembly"/>
    <property type="evidence" value="ECO:0007669"/>
    <property type="project" value="InterPro"/>
</dbReference>